<evidence type="ECO:0000256" key="1">
    <source>
        <dbReference type="SAM" id="SignalP"/>
    </source>
</evidence>
<gene>
    <name evidence="2" type="ORF">PBY51_009055</name>
</gene>
<sequence length="168" mass="18510">MSSCWGSICFLAFLGVAFVSGRPLEDIKNAQESIAEVLNLKGLEVGLNPLFSAVIKSNSSIPLRVNEMNATLDVYRQIFSSILSDNHSSSLLKLLNTTTRKSVRSDVEKLQGRITTLTEKFGPENNNSKDILSKLKEIKVGNHLVQRKALAEFLEVDHAADVILSPRV</sequence>
<dbReference type="InterPro" id="IPR009079">
    <property type="entry name" value="4_helix_cytokine-like_core"/>
</dbReference>
<dbReference type="Proteomes" id="UP001346869">
    <property type="component" value="Unassembled WGS sequence"/>
</dbReference>
<dbReference type="SUPFAM" id="SSF47266">
    <property type="entry name" value="4-helical cytokines"/>
    <property type="match status" value="1"/>
</dbReference>
<dbReference type="EMBL" id="JAUZQC010000024">
    <property type="protein sequence ID" value="KAK5849410.1"/>
    <property type="molecule type" value="Genomic_DNA"/>
</dbReference>
<reference evidence="2 3" key="2">
    <citation type="journal article" date="2023" name="Mol. Biol. Evol.">
        <title>Genomics of Secondarily Temperate Adaptation in the Only Non-Antarctic Icefish.</title>
        <authorList>
            <person name="Rivera-Colon A.G."/>
            <person name="Rayamajhi N."/>
            <person name="Minhas B.F."/>
            <person name="Madrigal G."/>
            <person name="Bilyk K.T."/>
            <person name="Yoon V."/>
            <person name="Hune M."/>
            <person name="Gregory S."/>
            <person name="Cheng C.H.C."/>
            <person name="Catchen J.M."/>
        </authorList>
    </citation>
    <scope>NUCLEOTIDE SEQUENCE [LARGE SCALE GENOMIC DNA]</scope>
    <source>
        <strain evidence="2">JMC-PN-2008</strain>
    </source>
</reference>
<feature type="chain" id="PRO_5042886077" description="Interferon gamma" evidence="1">
    <location>
        <begin position="22"/>
        <end position="168"/>
    </location>
</feature>
<evidence type="ECO:0008006" key="4">
    <source>
        <dbReference type="Google" id="ProtNLM"/>
    </source>
</evidence>
<organism evidence="2 3">
    <name type="scientific">Eleginops maclovinus</name>
    <name type="common">Patagonian blennie</name>
    <name type="synonym">Eleginus maclovinus</name>
    <dbReference type="NCBI Taxonomy" id="56733"/>
    <lineage>
        <taxon>Eukaryota</taxon>
        <taxon>Metazoa</taxon>
        <taxon>Chordata</taxon>
        <taxon>Craniata</taxon>
        <taxon>Vertebrata</taxon>
        <taxon>Euteleostomi</taxon>
        <taxon>Actinopterygii</taxon>
        <taxon>Neopterygii</taxon>
        <taxon>Teleostei</taxon>
        <taxon>Neoteleostei</taxon>
        <taxon>Acanthomorphata</taxon>
        <taxon>Eupercaria</taxon>
        <taxon>Perciformes</taxon>
        <taxon>Notothenioidei</taxon>
        <taxon>Eleginopidae</taxon>
        <taxon>Eleginops</taxon>
    </lineage>
</organism>
<name>A0AAN7WTR6_ELEMC</name>
<comment type="caution">
    <text evidence="2">The sequence shown here is derived from an EMBL/GenBank/DDBJ whole genome shotgun (WGS) entry which is preliminary data.</text>
</comment>
<keyword evidence="1" id="KW-0732">Signal</keyword>
<proteinExistence type="predicted"/>
<reference evidence="2 3" key="1">
    <citation type="journal article" date="2023" name="Genes (Basel)">
        <title>Chromosome-Level Genome Assembly and Circadian Gene Repertoire of the Patagonia Blennie Eleginops maclovinus-The Closest Ancestral Proxy of Antarctic Cryonotothenioids.</title>
        <authorList>
            <person name="Cheng C.C."/>
            <person name="Rivera-Colon A.G."/>
            <person name="Minhas B.F."/>
            <person name="Wilson L."/>
            <person name="Rayamajhi N."/>
            <person name="Vargas-Chacoff L."/>
            <person name="Catchen J.M."/>
        </authorList>
    </citation>
    <scope>NUCLEOTIDE SEQUENCE [LARGE SCALE GENOMIC DNA]</scope>
    <source>
        <strain evidence="2">JMC-PN-2008</strain>
    </source>
</reference>
<accession>A0AAN7WTR6</accession>
<dbReference type="Gene3D" id="1.20.1250.10">
    <property type="match status" value="1"/>
</dbReference>
<protein>
    <recommendedName>
        <fullName evidence="4">Interferon gamma</fullName>
    </recommendedName>
</protein>
<feature type="signal peptide" evidence="1">
    <location>
        <begin position="1"/>
        <end position="21"/>
    </location>
</feature>
<evidence type="ECO:0000313" key="3">
    <source>
        <dbReference type="Proteomes" id="UP001346869"/>
    </source>
</evidence>
<keyword evidence="3" id="KW-1185">Reference proteome</keyword>
<evidence type="ECO:0000313" key="2">
    <source>
        <dbReference type="EMBL" id="KAK5849410.1"/>
    </source>
</evidence>
<dbReference type="AlphaFoldDB" id="A0AAN7WTR6"/>